<dbReference type="AlphaFoldDB" id="A0A1C4YN69"/>
<evidence type="ECO:0000313" key="2">
    <source>
        <dbReference type="Proteomes" id="UP000198242"/>
    </source>
</evidence>
<proteinExistence type="predicted"/>
<dbReference type="EMBL" id="LT607411">
    <property type="protein sequence ID" value="SCF22195.1"/>
    <property type="molecule type" value="Genomic_DNA"/>
</dbReference>
<protein>
    <recommendedName>
        <fullName evidence="3">Guanylate cyclase domain-containing protein</fullName>
    </recommendedName>
</protein>
<dbReference type="InterPro" id="IPR029787">
    <property type="entry name" value="Nucleotide_cyclase"/>
</dbReference>
<name>A0A1C4YN69_MICVI</name>
<sequence length="585" mass="64405">MINAIWEPRHHAIVTIDIEGFGSATRTDPIRAGLRGTLDGLVAAAVGRMMHDDPVVAEGDTGDGKWLLFRSDLPKTSLLQELVPAIETGIRHHNRAASTAATLRLRVGVHHGELTVEPNGYSGEQLNHAFRIIDNDVARQALKTARKDVVVVVSDDFFQKVVKPGYGSLDPETYSPVRVSVKETTTLVWLDSAHGLPAPTQIDLPVGPPAAAGTGEPKVLTLHDLPPATLYVGITDIHNAALYRRRSPEVPIEQHIEAALLLADKVVIHCADPYRSAQVATTLSGLLPCISGGDLLFLLGENTSNPRAHFRGYIDFKIQQYGKSELGQHDVASLSQVDPNASDRAEMLLAASPYALIRGFSGADGFNRAVRRDLQPAEPITICEHFAASVVSQLALTLRQLLDLAYRGPDGTYSRLVAEPVAVGRIQADINQLAGHNSFSRQILMAAIRRGTGIDESDPLYETFEERVSLLHLAGTTGGLPHLEVTSRRDRLSVYYYGHLLEHLSQLSEVPHPNRFGAELVMELRSLPIWRFFASHHIRLVSHLIQHMREEPPTGDPTRGYAWSRRIPEFEPIRAIVRRWWGATT</sequence>
<evidence type="ECO:0008006" key="3">
    <source>
        <dbReference type="Google" id="ProtNLM"/>
    </source>
</evidence>
<dbReference type="Proteomes" id="UP000198242">
    <property type="component" value="Chromosome I"/>
</dbReference>
<dbReference type="SUPFAM" id="SSF55073">
    <property type="entry name" value="Nucleotide cyclase"/>
    <property type="match status" value="1"/>
</dbReference>
<evidence type="ECO:0000313" key="1">
    <source>
        <dbReference type="EMBL" id="SCF22195.1"/>
    </source>
</evidence>
<organism evidence="1 2">
    <name type="scientific">Micromonospora viridifaciens</name>
    <dbReference type="NCBI Taxonomy" id="1881"/>
    <lineage>
        <taxon>Bacteria</taxon>
        <taxon>Bacillati</taxon>
        <taxon>Actinomycetota</taxon>
        <taxon>Actinomycetes</taxon>
        <taxon>Micromonosporales</taxon>
        <taxon>Micromonosporaceae</taxon>
        <taxon>Micromonospora</taxon>
    </lineage>
</organism>
<accession>A0A1C4YN69</accession>
<dbReference type="Gene3D" id="3.30.70.1230">
    <property type="entry name" value="Nucleotide cyclase"/>
    <property type="match status" value="1"/>
</dbReference>
<keyword evidence="2" id="KW-1185">Reference proteome</keyword>
<reference evidence="2" key="1">
    <citation type="submission" date="2016-06" db="EMBL/GenBank/DDBJ databases">
        <authorList>
            <person name="Varghese N."/>
            <person name="Submissions Spin"/>
        </authorList>
    </citation>
    <scope>NUCLEOTIDE SEQUENCE [LARGE SCALE GENOMIC DNA]</scope>
    <source>
        <strain evidence="2">DSM 43909</strain>
    </source>
</reference>
<gene>
    <name evidence="1" type="ORF">GA0074695_4488</name>
</gene>